<dbReference type="Gene3D" id="1.10.3470.10">
    <property type="entry name" value="ABC transporter involved in vitamin B12 uptake, BtuC"/>
    <property type="match status" value="1"/>
</dbReference>
<dbReference type="Pfam" id="PF01032">
    <property type="entry name" value="FecCD"/>
    <property type="match status" value="1"/>
</dbReference>
<reference evidence="9" key="1">
    <citation type="submission" date="2020-07" db="EMBL/GenBank/DDBJ databases">
        <title>Huge and variable diversity of episymbiotic CPR bacteria and DPANN archaea in groundwater ecosystems.</title>
        <authorList>
            <person name="He C.Y."/>
            <person name="Keren R."/>
            <person name="Whittaker M."/>
            <person name="Farag I.F."/>
            <person name="Doudna J."/>
            <person name="Cate J.H.D."/>
            <person name="Banfield J.F."/>
        </authorList>
    </citation>
    <scope>NUCLEOTIDE SEQUENCE</scope>
    <source>
        <strain evidence="9">NC_groundwater_1664_Pr3_B-0.1um_52_9</strain>
    </source>
</reference>
<keyword evidence="5 8" id="KW-0812">Transmembrane</keyword>
<keyword evidence="7 8" id="KW-0472">Membrane</keyword>
<dbReference type="PANTHER" id="PTHR30472">
    <property type="entry name" value="FERRIC ENTEROBACTIN TRANSPORT SYSTEM PERMEASE PROTEIN"/>
    <property type="match status" value="1"/>
</dbReference>
<evidence type="ECO:0000256" key="6">
    <source>
        <dbReference type="ARBA" id="ARBA00022989"/>
    </source>
</evidence>
<comment type="similarity">
    <text evidence="2">Belongs to the binding-protein-dependent transport system permease family. FecCD subfamily.</text>
</comment>
<evidence type="ECO:0000313" key="9">
    <source>
        <dbReference type="EMBL" id="MBI5252694.1"/>
    </source>
</evidence>
<dbReference type="Proteomes" id="UP000807825">
    <property type="component" value="Unassembled WGS sequence"/>
</dbReference>
<evidence type="ECO:0000256" key="4">
    <source>
        <dbReference type="ARBA" id="ARBA00022475"/>
    </source>
</evidence>
<feature type="transmembrane region" description="Helical" evidence="8">
    <location>
        <begin position="6"/>
        <end position="29"/>
    </location>
</feature>
<evidence type="ECO:0000313" key="10">
    <source>
        <dbReference type="Proteomes" id="UP000807825"/>
    </source>
</evidence>
<evidence type="ECO:0000256" key="5">
    <source>
        <dbReference type="ARBA" id="ARBA00022692"/>
    </source>
</evidence>
<comment type="caution">
    <text evidence="9">The sequence shown here is derived from an EMBL/GenBank/DDBJ whole genome shotgun (WGS) entry which is preliminary data.</text>
</comment>
<proteinExistence type="inferred from homology"/>
<feature type="transmembrane region" description="Helical" evidence="8">
    <location>
        <begin position="311"/>
        <end position="330"/>
    </location>
</feature>
<dbReference type="SUPFAM" id="SSF81345">
    <property type="entry name" value="ABC transporter involved in vitamin B12 uptake, BtuC"/>
    <property type="match status" value="1"/>
</dbReference>
<feature type="transmembrane region" description="Helical" evidence="8">
    <location>
        <begin position="192"/>
        <end position="214"/>
    </location>
</feature>
<dbReference type="GO" id="GO:0033214">
    <property type="term" value="P:siderophore-iron import into cell"/>
    <property type="evidence" value="ECO:0007669"/>
    <property type="project" value="TreeGrafter"/>
</dbReference>
<evidence type="ECO:0000256" key="2">
    <source>
        <dbReference type="ARBA" id="ARBA00007935"/>
    </source>
</evidence>
<comment type="subcellular location">
    <subcellularLocation>
        <location evidence="1">Cell membrane</location>
        <topology evidence="1">Multi-pass membrane protein</topology>
    </subcellularLocation>
</comment>
<dbReference type="InterPro" id="IPR000522">
    <property type="entry name" value="ABC_transptr_permease_BtuC"/>
</dbReference>
<dbReference type="PANTHER" id="PTHR30472:SF25">
    <property type="entry name" value="ABC TRANSPORTER PERMEASE PROTEIN MJ0876-RELATED"/>
    <property type="match status" value="1"/>
</dbReference>
<protein>
    <submittedName>
        <fullName evidence="9">Iron ABC transporter permease</fullName>
    </submittedName>
</protein>
<feature type="transmembrane region" description="Helical" evidence="8">
    <location>
        <begin position="242"/>
        <end position="270"/>
    </location>
</feature>
<dbReference type="GO" id="GO:0005886">
    <property type="term" value="C:plasma membrane"/>
    <property type="evidence" value="ECO:0007669"/>
    <property type="project" value="UniProtKB-SubCell"/>
</dbReference>
<accession>A0A9D6V6Y9</accession>
<name>A0A9D6V6Y9_9BACT</name>
<feature type="transmembrane region" description="Helical" evidence="8">
    <location>
        <begin position="118"/>
        <end position="140"/>
    </location>
</feature>
<dbReference type="AlphaFoldDB" id="A0A9D6V6Y9"/>
<dbReference type="GO" id="GO:0022857">
    <property type="term" value="F:transmembrane transporter activity"/>
    <property type="evidence" value="ECO:0007669"/>
    <property type="project" value="InterPro"/>
</dbReference>
<evidence type="ECO:0000256" key="1">
    <source>
        <dbReference type="ARBA" id="ARBA00004651"/>
    </source>
</evidence>
<evidence type="ECO:0000256" key="3">
    <source>
        <dbReference type="ARBA" id="ARBA00022448"/>
    </source>
</evidence>
<sequence>MRLSTFARTILISISLTGVLLVVLLISLLTGTTVTEVKTLLTGSVQGIDAQKTWTIILSYRLPRTLLAAVAGAGLASAGVVFQGVLKNPLADPYLIGIAAGGSLGAVVSISLFGERWLLGTSVCAFLGSISAVGLVYGLAVARRGRGYVNTVILAGVIVGALMNAVMLLILSLSGSHEKQRILFWLMGDFSLASYQQVLLAAVAVTVGWTLIYLNANRLNLLIVGDDTASHLGLNVFRTRTLFMLVAAMLTGATVSVSGTIGFVGLVVPHAMRLLFGPDNRVLLPAALLGGAAFLAASDCVARVVAYPMELPVGVITTLSGAPFFLYLLVKK</sequence>
<keyword evidence="6 8" id="KW-1133">Transmembrane helix</keyword>
<evidence type="ECO:0000256" key="8">
    <source>
        <dbReference type="SAM" id="Phobius"/>
    </source>
</evidence>
<feature type="transmembrane region" description="Helical" evidence="8">
    <location>
        <begin position="94"/>
        <end position="113"/>
    </location>
</feature>
<keyword evidence="4" id="KW-1003">Cell membrane</keyword>
<dbReference type="EMBL" id="JACRDE010000640">
    <property type="protein sequence ID" value="MBI5252694.1"/>
    <property type="molecule type" value="Genomic_DNA"/>
</dbReference>
<evidence type="ECO:0000256" key="7">
    <source>
        <dbReference type="ARBA" id="ARBA00023136"/>
    </source>
</evidence>
<feature type="transmembrane region" description="Helical" evidence="8">
    <location>
        <begin position="282"/>
        <end position="305"/>
    </location>
</feature>
<feature type="transmembrane region" description="Helical" evidence="8">
    <location>
        <begin position="152"/>
        <end position="171"/>
    </location>
</feature>
<organism evidence="9 10">
    <name type="scientific">Desulfomonile tiedjei</name>
    <dbReference type="NCBI Taxonomy" id="2358"/>
    <lineage>
        <taxon>Bacteria</taxon>
        <taxon>Pseudomonadati</taxon>
        <taxon>Thermodesulfobacteriota</taxon>
        <taxon>Desulfomonilia</taxon>
        <taxon>Desulfomonilales</taxon>
        <taxon>Desulfomonilaceae</taxon>
        <taxon>Desulfomonile</taxon>
    </lineage>
</organism>
<dbReference type="InterPro" id="IPR037294">
    <property type="entry name" value="ABC_BtuC-like"/>
</dbReference>
<dbReference type="FunFam" id="1.10.3470.10:FF:000001">
    <property type="entry name" value="Vitamin B12 ABC transporter permease BtuC"/>
    <property type="match status" value="1"/>
</dbReference>
<feature type="transmembrane region" description="Helical" evidence="8">
    <location>
        <begin position="65"/>
        <end position="82"/>
    </location>
</feature>
<gene>
    <name evidence="9" type="ORF">HY912_24630</name>
</gene>
<dbReference type="CDD" id="cd06550">
    <property type="entry name" value="TM_ABC_iron-siderophores_like"/>
    <property type="match status" value="1"/>
</dbReference>
<keyword evidence="3" id="KW-0813">Transport</keyword>